<evidence type="ECO:0000256" key="1">
    <source>
        <dbReference type="ARBA" id="ARBA00022723"/>
    </source>
</evidence>
<evidence type="ECO:0000256" key="4">
    <source>
        <dbReference type="ARBA" id="ARBA00023163"/>
    </source>
</evidence>
<name>W9YCG7_9EURO</name>
<evidence type="ECO:0000256" key="6">
    <source>
        <dbReference type="SAM" id="MobiDB-lite"/>
    </source>
</evidence>
<dbReference type="InterPro" id="IPR050987">
    <property type="entry name" value="AtrR-like"/>
</dbReference>
<dbReference type="InterPro" id="IPR007219">
    <property type="entry name" value="XnlR_reg_dom"/>
</dbReference>
<dbReference type="GO" id="GO:0003677">
    <property type="term" value="F:DNA binding"/>
    <property type="evidence" value="ECO:0007669"/>
    <property type="project" value="UniProtKB-KW"/>
</dbReference>
<keyword evidence="4" id="KW-0804">Transcription</keyword>
<feature type="region of interest" description="Disordered" evidence="6">
    <location>
        <begin position="719"/>
        <end position="745"/>
    </location>
</feature>
<dbReference type="GO" id="GO:0006351">
    <property type="term" value="P:DNA-templated transcription"/>
    <property type="evidence" value="ECO:0007669"/>
    <property type="project" value="InterPro"/>
</dbReference>
<dbReference type="GO" id="GO:0008270">
    <property type="term" value="F:zinc ion binding"/>
    <property type="evidence" value="ECO:0007669"/>
    <property type="project" value="InterPro"/>
</dbReference>
<dbReference type="SMART" id="SM00066">
    <property type="entry name" value="GAL4"/>
    <property type="match status" value="1"/>
</dbReference>
<gene>
    <name evidence="8" type="ORF">A1O3_03885</name>
</gene>
<evidence type="ECO:0000313" key="8">
    <source>
        <dbReference type="EMBL" id="EXJ86931.1"/>
    </source>
</evidence>
<dbReference type="GeneID" id="19168010"/>
<dbReference type="InterPro" id="IPR001138">
    <property type="entry name" value="Zn2Cys6_DnaBD"/>
</dbReference>
<dbReference type="CDD" id="cd12148">
    <property type="entry name" value="fungal_TF_MHR"/>
    <property type="match status" value="1"/>
</dbReference>
<protein>
    <recommendedName>
        <fullName evidence="7">Zn(2)-C6 fungal-type domain-containing protein</fullName>
    </recommendedName>
</protein>
<feature type="compositionally biased region" description="Polar residues" evidence="6">
    <location>
        <begin position="134"/>
        <end position="149"/>
    </location>
</feature>
<keyword evidence="2" id="KW-0805">Transcription regulation</keyword>
<dbReference type="AlphaFoldDB" id="W9YCG7"/>
<feature type="compositionally biased region" description="Basic and acidic residues" evidence="6">
    <location>
        <begin position="70"/>
        <end position="91"/>
    </location>
</feature>
<feature type="region of interest" description="Disordered" evidence="6">
    <location>
        <begin position="521"/>
        <end position="541"/>
    </location>
</feature>
<keyword evidence="9" id="KW-1185">Reference proteome</keyword>
<feature type="compositionally biased region" description="Low complexity" evidence="6">
    <location>
        <begin position="308"/>
        <end position="325"/>
    </location>
</feature>
<dbReference type="Gene3D" id="4.10.240.10">
    <property type="entry name" value="Zn(2)-C6 fungal-type DNA-binding domain"/>
    <property type="match status" value="1"/>
</dbReference>
<dbReference type="Pfam" id="PF00172">
    <property type="entry name" value="Zn_clus"/>
    <property type="match status" value="1"/>
</dbReference>
<dbReference type="eggNOG" id="ENOG502STHM">
    <property type="taxonomic scope" value="Eukaryota"/>
</dbReference>
<evidence type="ECO:0000256" key="5">
    <source>
        <dbReference type="ARBA" id="ARBA00023242"/>
    </source>
</evidence>
<evidence type="ECO:0000256" key="3">
    <source>
        <dbReference type="ARBA" id="ARBA00023125"/>
    </source>
</evidence>
<sequence length="805" mass="88479">MVSGSNAVRARDKYTSRACNECQRRKRRCSGDPSKVCRNCRQWATECVFSETRPRRGPNNLNLHLNAAAARDKATPERLRPGNTARREESTNHIGHHRHELERTTTQAQDESPKAQEAFPSPSPSPCSPGGNHRGQSQTPLSTIDIDTNELSSRRESVFERNTNFMTGTAFFQQIDLLDLSVTRTQGTRPGTTPTKVGGGLGVASNANSHSLSILGQTSTMVSDIYRDIDQTVEQARGEDASKIQQALDIFFANVQPHYPCMNEAHLRGQFSAFMAHDSNQLSKNGAVQVAAFLSFIMAVVSILSDASTPTPNPTSTSTSISTLSQDEQLPGWREFCRGEKLLSHASWLEKANMVTVQTLVVKTLYFMYVGLLSSAYDTMGTTVRVCFQLGLHNEPSWGEDCSFYDRTYRQRLFWSVFCLNHNAAQTRGIPDLLRPSDFNVGLPKCVNDRMLYPHCPASLPEMPALSPVPYLLETIKLTSLSSQVWEAMFGARAQKPVSQDFIAAMDDKILALARDIPSSLRWPPPNPTSSSPSPSSAQQSYYGPTAPLPFILQQGFILHLRILYLRMLLRREEMINLTYGEQAARLCIDVTAEVVAAVEASYPSQRSNRCTRHAYLHHLTGAIVPMICIVIRQTNGEDLTRPATNLLTKCLKILESFSQRSFLARRVLQQLRRPIQVARDIIDSRGLMSTCTWSGAAAASASESASAVVAAAAANTATTTTTTTSSAGPAPCAPWNGGSISNGNGNSNNHVEWDLSLPSIYQDPFQDVLSKPPVSEPTSTATCGMAFLLDDASLDLWNSFNWSA</sequence>
<keyword evidence="1" id="KW-0479">Metal-binding</keyword>
<feature type="compositionally biased region" description="Low complexity" evidence="6">
    <location>
        <begin position="719"/>
        <end position="731"/>
    </location>
</feature>
<evidence type="ECO:0000313" key="9">
    <source>
        <dbReference type="Proteomes" id="UP000019478"/>
    </source>
</evidence>
<feature type="region of interest" description="Disordered" evidence="6">
    <location>
        <begin position="307"/>
        <end position="326"/>
    </location>
</feature>
<comment type="caution">
    <text evidence="8">The sequence shown here is derived from an EMBL/GenBank/DDBJ whole genome shotgun (WGS) entry which is preliminary data.</text>
</comment>
<accession>W9YCG7</accession>
<dbReference type="OrthoDB" id="3266505at2759"/>
<dbReference type="Proteomes" id="UP000019478">
    <property type="component" value="Unassembled WGS sequence"/>
</dbReference>
<dbReference type="Pfam" id="PF04082">
    <property type="entry name" value="Fungal_trans"/>
    <property type="match status" value="1"/>
</dbReference>
<dbReference type="STRING" id="1182542.W9YCG7"/>
<feature type="region of interest" description="Disordered" evidence="6">
    <location>
        <begin position="67"/>
        <end position="149"/>
    </location>
</feature>
<reference evidence="8 9" key="1">
    <citation type="submission" date="2013-03" db="EMBL/GenBank/DDBJ databases">
        <title>The Genome Sequence of Capronia epimyces CBS 606.96.</title>
        <authorList>
            <consortium name="The Broad Institute Genomics Platform"/>
            <person name="Cuomo C."/>
            <person name="de Hoog S."/>
            <person name="Gorbushina A."/>
            <person name="Walker B."/>
            <person name="Young S.K."/>
            <person name="Zeng Q."/>
            <person name="Gargeya S."/>
            <person name="Fitzgerald M."/>
            <person name="Haas B."/>
            <person name="Abouelleil A."/>
            <person name="Allen A.W."/>
            <person name="Alvarado L."/>
            <person name="Arachchi H.M."/>
            <person name="Berlin A.M."/>
            <person name="Chapman S.B."/>
            <person name="Gainer-Dewar J."/>
            <person name="Goldberg J."/>
            <person name="Griggs A."/>
            <person name="Gujja S."/>
            <person name="Hansen M."/>
            <person name="Howarth C."/>
            <person name="Imamovic A."/>
            <person name="Ireland A."/>
            <person name="Larimer J."/>
            <person name="McCowan C."/>
            <person name="Murphy C."/>
            <person name="Pearson M."/>
            <person name="Poon T.W."/>
            <person name="Priest M."/>
            <person name="Roberts A."/>
            <person name="Saif S."/>
            <person name="Shea T."/>
            <person name="Sisk P."/>
            <person name="Sykes S."/>
            <person name="Wortman J."/>
            <person name="Nusbaum C."/>
            <person name="Birren B."/>
        </authorList>
    </citation>
    <scope>NUCLEOTIDE SEQUENCE [LARGE SCALE GENOMIC DNA]</scope>
    <source>
        <strain evidence="8 9">CBS 606.96</strain>
    </source>
</reference>
<dbReference type="SUPFAM" id="SSF57701">
    <property type="entry name" value="Zn2/Cys6 DNA-binding domain"/>
    <property type="match status" value="1"/>
</dbReference>
<organism evidence="8 9">
    <name type="scientific">Capronia epimyces CBS 606.96</name>
    <dbReference type="NCBI Taxonomy" id="1182542"/>
    <lineage>
        <taxon>Eukaryota</taxon>
        <taxon>Fungi</taxon>
        <taxon>Dikarya</taxon>
        <taxon>Ascomycota</taxon>
        <taxon>Pezizomycotina</taxon>
        <taxon>Eurotiomycetes</taxon>
        <taxon>Chaetothyriomycetidae</taxon>
        <taxon>Chaetothyriales</taxon>
        <taxon>Herpotrichiellaceae</taxon>
        <taxon>Capronia</taxon>
    </lineage>
</organism>
<keyword evidence="5" id="KW-0539">Nucleus</keyword>
<dbReference type="SMART" id="SM00906">
    <property type="entry name" value="Fungal_trans"/>
    <property type="match status" value="1"/>
</dbReference>
<dbReference type="EMBL" id="AMGY01000003">
    <property type="protein sequence ID" value="EXJ86931.1"/>
    <property type="molecule type" value="Genomic_DNA"/>
</dbReference>
<dbReference type="PANTHER" id="PTHR46910">
    <property type="entry name" value="TRANSCRIPTION FACTOR PDR1"/>
    <property type="match status" value="1"/>
</dbReference>
<dbReference type="InterPro" id="IPR036864">
    <property type="entry name" value="Zn2-C6_fun-type_DNA-bd_sf"/>
</dbReference>
<keyword evidence="3" id="KW-0238">DNA-binding</keyword>
<dbReference type="PROSITE" id="PS50048">
    <property type="entry name" value="ZN2_CY6_FUNGAL_2"/>
    <property type="match status" value="1"/>
</dbReference>
<evidence type="ECO:0000259" key="7">
    <source>
        <dbReference type="PROSITE" id="PS50048"/>
    </source>
</evidence>
<evidence type="ECO:0000256" key="2">
    <source>
        <dbReference type="ARBA" id="ARBA00023015"/>
    </source>
</evidence>
<dbReference type="CDD" id="cd00067">
    <property type="entry name" value="GAL4"/>
    <property type="match status" value="1"/>
</dbReference>
<proteinExistence type="predicted"/>
<feature type="domain" description="Zn(2)-C6 fungal-type" evidence="7">
    <location>
        <begin position="18"/>
        <end position="49"/>
    </location>
</feature>
<dbReference type="PANTHER" id="PTHR46910:SF11">
    <property type="entry name" value="ZN(2)-C6 FUNGAL-TYPE DOMAIN-CONTAINING PROTEIN"/>
    <property type="match status" value="1"/>
</dbReference>
<dbReference type="RefSeq" id="XP_007732210.1">
    <property type="nucleotide sequence ID" value="XM_007734020.1"/>
</dbReference>
<dbReference type="GO" id="GO:0000981">
    <property type="term" value="F:DNA-binding transcription factor activity, RNA polymerase II-specific"/>
    <property type="evidence" value="ECO:0007669"/>
    <property type="project" value="InterPro"/>
</dbReference>
<dbReference type="HOGENOM" id="CLU_021978_0_0_1"/>